<dbReference type="PANTHER" id="PTHR42760:SF129">
    <property type="entry name" value="OXIDOREDUCTASE"/>
    <property type="match status" value="1"/>
</dbReference>
<proteinExistence type="inferred from homology"/>
<dbReference type="PRINTS" id="PR00080">
    <property type="entry name" value="SDRFAMILY"/>
</dbReference>
<comment type="caution">
    <text evidence="3">The sequence shown here is derived from an EMBL/GenBank/DDBJ whole genome shotgun (WGS) entry which is preliminary data.</text>
</comment>
<keyword evidence="4" id="KW-1185">Reference proteome</keyword>
<dbReference type="GO" id="GO:0016491">
    <property type="term" value="F:oxidoreductase activity"/>
    <property type="evidence" value="ECO:0007669"/>
    <property type="project" value="UniProtKB-KW"/>
</dbReference>
<feature type="domain" description="Ketoreductase" evidence="2">
    <location>
        <begin position="3"/>
        <end position="163"/>
    </location>
</feature>
<dbReference type="PANTHER" id="PTHR42760">
    <property type="entry name" value="SHORT-CHAIN DEHYDROGENASES/REDUCTASES FAMILY MEMBER"/>
    <property type="match status" value="1"/>
</dbReference>
<dbReference type="Proteomes" id="UP001596548">
    <property type="component" value="Unassembled WGS sequence"/>
</dbReference>
<dbReference type="InterPro" id="IPR057326">
    <property type="entry name" value="KR_dom"/>
</dbReference>
<dbReference type="InterPro" id="IPR020904">
    <property type="entry name" value="Sc_DH/Rdtase_CS"/>
</dbReference>
<sequence>MARRVVVTGGMSGIGAATATRLRQDGVEVLTLDISPGADLVADVTDAGAVREAASTAGEVDILVNSAGIVGPNAPLWEVPLDGWERTFAINVRGTFNTCQAFVPGMIARGWGRIVNIASMAGKDGNPNMSPYSASKAAVIALTKSLGKELATTGVLANAIAPAVIETPMNADTGPAALAHITSLIPMRRVGRAAEVAELIAWLCSDRVTFSTGAVYDISGGRATY</sequence>
<dbReference type="InterPro" id="IPR002347">
    <property type="entry name" value="SDR_fam"/>
</dbReference>
<evidence type="ECO:0000313" key="4">
    <source>
        <dbReference type="Proteomes" id="UP001596548"/>
    </source>
</evidence>
<name>A0ABW2HRT3_9ACTN</name>
<dbReference type="InterPro" id="IPR036291">
    <property type="entry name" value="NAD(P)-bd_dom_sf"/>
</dbReference>
<evidence type="ECO:0000256" key="1">
    <source>
        <dbReference type="ARBA" id="ARBA00006484"/>
    </source>
</evidence>
<dbReference type="CDD" id="cd05233">
    <property type="entry name" value="SDR_c"/>
    <property type="match status" value="1"/>
</dbReference>
<reference evidence="4" key="1">
    <citation type="journal article" date="2019" name="Int. J. Syst. Evol. Microbiol.">
        <title>The Global Catalogue of Microorganisms (GCM) 10K type strain sequencing project: providing services to taxonomists for standard genome sequencing and annotation.</title>
        <authorList>
            <consortium name="The Broad Institute Genomics Platform"/>
            <consortium name="The Broad Institute Genome Sequencing Center for Infectious Disease"/>
            <person name="Wu L."/>
            <person name="Ma J."/>
        </authorList>
    </citation>
    <scope>NUCLEOTIDE SEQUENCE [LARGE SCALE GENOMIC DNA]</scope>
    <source>
        <strain evidence="4">XZYJT-10</strain>
    </source>
</reference>
<dbReference type="Pfam" id="PF13561">
    <property type="entry name" value="adh_short_C2"/>
    <property type="match status" value="1"/>
</dbReference>
<evidence type="ECO:0000313" key="3">
    <source>
        <dbReference type="EMBL" id="MFC7274466.1"/>
    </source>
</evidence>
<dbReference type="PRINTS" id="PR00081">
    <property type="entry name" value="GDHRDH"/>
</dbReference>
<evidence type="ECO:0000259" key="2">
    <source>
        <dbReference type="SMART" id="SM00822"/>
    </source>
</evidence>
<dbReference type="EC" id="1.1.1.-" evidence="3"/>
<accession>A0ABW2HRT3</accession>
<dbReference type="SUPFAM" id="SSF51735">
    <property type="entry name" value="NAD(P)-binding Rossmann-fold domains"/>
    <property type="match status" value="1"/>
</dbReference>
<dbReference type="PROSITE" id="PS00061">
    <property type="entry name" value="ADH_SHORT"/>
    <property type="match status" value="1"/>
</dbReference>
<protein>
    <submittedName>
        <fullName evidence="3">SDR family NAD(P)-dependent oxidoreductase</fullName>
        <ecNumber evidence="3">1.1.1.-</ecNumber>
    </submittedName>
</protein>
<organism evidence="3 4">
    <name type="scientific">Paractinoplanes rhizophilus</name>
    <dbReference type="NCBI Taxonomy" id="1416877"/>
    <lineage>
        <taxon>Bacteria</taxon>
        <taxon>Bacillati</taxon>
        <taxon>Actinomycetota</taxon>
        <taxon>Actinomycetes</taxon>
        <taxon>Micromonosporales</taxon>
        <taxon>Micromonosporaceae</taxon>
        <taxon>Paractinoplanes</taxon>
    </lineage>
</organism>
<keyword evidence="3" id="KW-0560">Oxidoreductase</keyword>
<dbReference type="SMART" id="SM00822">
    <property type="entry name" value="PKS_KR"/>
    <property type="match status" value="1"/>
</dbReference>
<dbReference type="RefSeq" id="WP_378966460.1">
    <property type="nucleotide sequence ID" value="NZ_JBHTBJ010000006.1"/>
</dbReference>
<dbReference type="Gene3D" id="3.40.50.720">
    <property type="entry name" value="NAD(P)-binding Rossmann-like Domain"/>
    <property type="match status" value="1"/>
</dbReference>
<gene>
    <name evidence="3" type="ORF">ACFQS1_10785</name>
</gene>
<comment type="similarity">
    <text evidence="1">Belongs to the short-chain dehydrogenases/reductases (SDR) family.</text>
</comment>
<dbReference type="EMBL" id="JBHTBJ010000006">
    <property type="protein sequence ID" value="MFC7274466.1"/>
    <property type="molecule type" value="Genomic_DNA"/>
</dbReference>